<dbReference type="Proteomes" id="UP000286134">
    <property type="component" value="Unassembled WGS sequence"/>
</dbReference>
<evidence type="ECO:0000313" key="2">
    <source>
        <dbReference type="EMBL" id="RKF61136.1"/>
    </source>
</evidence>
<reference evidence="2 3" key="1">
    <citation type="journal article" date="2018" name="BMC Genomics">
        <title>Comparative genome analyses reveal sequence features reflecting distinct modes of host-adaptation between dicot and monocot powdery mildew.</title>
        <authorList>
            <person name="Wu Y."/>
            <person name="Ma X."/>
            <person name="Pan Z."/>
            <person name="Kale S.D."/>
            <person name="Song Y."/>
            <person name="King H."/>
            <person name="Zhang Q."/>
            <person name="Presley C."/>
            <person name="Deng X."/>
            <person name="Wei C.I."/>
            <person name="Xiao S."/>
        </authorList>
    </citation>
    <scope>NUCLEOTIDE SEQUENCE [LARGE SCALE GENOMIC DNA]</scope>
    <source>
        <strain evidence="2">UMSG2</strain>
    </source>
</reference>
<name>A0A420HUP6_9PEZI</name>
<proteinExistence type="predicted"/>
<gene>
    <name evidence="2" type="ORF">OnM2_044087</name>
</gene>
<dbReference type="AlphaFoldDB" id="A0A420HUP6"/>
<feature type="region of interest" description="Disordered" evidence="1">
    <location>
        <begin position="1"/>
        <end position="23"/>
    </location>
</feature>
<evidence type="ECO:0000256" key="1">
    <source>
        <dbReference type="SAM" id="MobiDB-lite"/>
    </source>
</evidence>
<organism evidence="2 3">
    <name type="scientific">Erysiphe neolycopersici</name>
    <dbReference type="NCBI Taxonomy" id="212602"/>
    <lineage>
        <taxon>Eukaryota</taxon>
        <taxon>Fungi</taxon>
        <taxon>Dikarya</taxon>
        <taxon>Ascomycota</taxon>
        <taxon>Pezizomycotina</taxon>
        <taxon>Leotiomycetes</taxon>
        <taxon>Erysiphales</taxon>
        <taxon>Erysiphaceae</taxon>
        <taxon>Erysiphe</taxon>
    </lineage>
</organism>
<protein>
    <submittedName>
        <fullName evidence="2">Uncharacterized protein</fullName>
    </submittedName>
</protein>
<sequence length="72" mass="8150">HLKRFAKGSTLLKTNGLKDSPLYSREIPEHTTNNPSSHILMKLLASRKLSMRSNLILKAQNTSEQYLKLGKT</sequence>
<dbReference type="EMBL" id="MCFK01004485">
    <property type="protein sequence ID" value="RKF61136.1"/>
    <property type="molecule type" value="Genomic_DNA"/>
</dbReference>
<evidence type="ECO:0000313" key="3">
    <source>
        <dbReference type="Proteomes" id="UP000286134"/>
    </source>
</evidence>
<comment type="caution">
    <text evidence="2">The sequence shown here is derived from an EMBL/GenBank/DDBJ whole genome shotgun (WGS) entry which is preliminary data.</text>
</comment>
<accession>A0A420HUP6</accession>
<keyword evidence="3" id="KW-1185">Reference proteome</keyword>
<feature type="non-terminal residue" evidence="2">
    <location>
        <position position="1"/>
    </location>
</feature>